<gene>
    <name evidence="5" type="ORF">GO485_28300</name>
    <name evidence="6" type="ORF">IP92_04754</name>
</gene>
<keyword evidence="2" id="KW-0560">Oxidoreductase</keyword>
<protein>
    <submittedName>
        <fullName evidence="6">NADP-dependent 3-hydroxy acid dehydrogenase YdfG</fullName>
    </submittedName>
    <submittedName>
        <fullName evidence="5">SDR family NAD(P)-dependent oxidoreductase</fullName>
    </submittedName>
</protein>
<dbReference type="CDD" id="cd05233">
    <property type="entry name" value="SDR_c"/>
    <property type="match status" value="1"/>
</dbReference>
<dbReference type="Proteomes" id="UP000315112">
    <property type="component" value="Unassembled WGS sequence"/>
</dbReference>
<evidence type="ECO:0000313" key="5">
    <source>
        <dbReference type="EMBL" id="QGZ42550.1"/>
    </source>
</evidence>
<dbReference type="GO" id="GO:0016020">
    <property type="term" value="C:membrane"/>
    <property type="evidence" value="ECO:0007669"/>
    <property type="project" value="TreeGrafter"/>
</dbReference>
<evidence type="ECO:0000256" key="2">
    <source>
        <dbReference type="ARBA" id="ARBA00023002"/>
    </source>
</evidence>
<reference evidence="5 8" key="3">
    <citation type="submission" date="2019-12" db="EMBL/GenBank/DDBJ databases">
        <title>Draft Genome Sequences of Six Type Strains of the Genus Massilia.</title>
        <authorList>
            <person name="Miess H."/>
            <person name="Frediansyah A."/>
            <person name="Goeker M."/>
            <person name="Gross H."/>
        </authorList>
    </citation>
    <scope>NUCLEOTIDE SEQUENCE [LARGE SCALE GENOMIC DNA]</scope>
    <source>
        <strain evidence="5 8">DSM 26639</strain>
    </source>
</reference>
<dbReference type="EMBL" id="VLKW01000011">
    <property type="protein sequence ID" value="TWI43701.1"/>
    <property type="molecule type" value="Genomic_DNA"/>
</dbReference>
<organism evidence="6 7">
    <name type="scientific">Pseudoduganella flava</name>
    <dbReference type="NCBI Taxonomy" id="871742"/>
    <lineage>
        <taxon>Bacteria</taxon>
        <taxon>Pseudomonadati</taxon>
        <taxon>Pseudomonadota</taxon>
        <taxon>Betaproteobacteria</taxon>
        <taxon>Burkholderiales</taxon>
        <taxon>Oxalobacteraceae</taxon>
        <taxon>Telluria group</taxon>
        <taxon>Pseudoduganella</taxon>
    </lineage>
</organism>
<evidence type="ECO:0000313" key="6">
    <source>
        <dbReference type="EMBL" id="TWI43701.1"/>
    </source>
</evidence>
<dbReference type="PRINTS" id="PR00081">
    <property type="entry name" value="GDHRDH"/>
</dbReference>
<dbReference type="Proteomes" id="UP000437862">
    <property type="component" value="Chromosome"/>
</dbReference>
<dbReference type="PANTHER" id="PTHR44196">
    <property type="entry name" value="DEHYDROGENASE/REDUCTASE SDR FAMILY MEMBER 7B"/>
    <property type="match status" value="1"/>
</dbReference>
<feature type="region of interest" description="Disordered" evidence="3">
    <location>
        <begin position="212"/>
        <end position="235"/>
    </location>
</feature>
<proteinExistence type="inferred from homology"/>
<dbReference type="Pfam" id="PF00106">
    <property type="entry name" value="adh_short"/>
    <property type="match status" value="1"/>
</dbReference>
<dbReference type="InterPro" id="IPR057326">
    <property type="entry name" value="KR_dom"/>
</dbReference>
<dbReference type="RefSeq" id="WP_145879924.1">
    <property type="nucleotide sequence ID" value="NZ_CP046904.1"/>
</dbReference>
<dbReference type="SUPFAM" id="SSF51735">
    <property type="entry name" value="NAD(P)-binding Rossmann-fold domains"/>
    <property type="match status" value="1"/>
</dbReference>
<sequence length="235" mass="24296">MVQQKIVLVTGATGAIGAAAARKLAAAGCHVVLGARGVARLAALAASIRAAGGSVEYRAVDVTDPDDAQAFALAAYHRLGRIDVLVNAAILTPQARLDTLKLGEWDRMLDVNVRGALYMIAAVQPLMRIAGTGQVVNLAGETGLQDAAVLGATHAAVRALSDSLRQEEKHLRVTVLCPSCGADAVARAIVCAVRAPDYAAAVRRPLRQARRLTWAGDGRGTNAAPPGSRSPASTR</sequence>
<dbReference type="InterPro" id="IPR002347">
    <property type="entry name" value="SDR_fam"/>
</dbReference>
<accession>A0A562PGY8</accession>
<evidence type="ECO:0000313" key="8">
    <source>
        <dbReference type="Proteomes" id="UP000437862"/>
    </source>
</evidence>
<keyword evidence="8" id="KW-1185">Reference proteome</keyword>
<comment type="similarity">
    <text evidence="1">Belongs to the short-chain dehydrogenases/reductases (SDR) family.</text>
</comment>
<reference evidence="6 7" key="1">
    <citation type="journal article" date="2015" name="Stand. Genomic Sci.">
        <title>Genomic Encyclopedia of Bacterial and Archaeal Type Strains, Phase III: the genomes of soil and plant-associated and newly described type strains.</title>
        <authorList>
            <person name="Whitman W.B."/>
            <person name="Woyke T."/>
            <person name="Klenk H.P."/>
            <person name="Zhou Y."/>
            <person name="Lilburn T.G."/>
            <person name="Beck B.J."/>
            <person name="De Vos P."/>
            <person name="Vandamme P."/>
            <person name="Eisen J.A."/>
            <person name="Garrity G."/>
            <person name="Hugenholtz P."/>
            <person name="Kyrpides N.C."/>
        </authorList>
    </citation>
    <scope>NUCLEOTIDE SEQUENCE [LARGE SCALE GENOMIC DNA]</scope>
    <source>
        <strain evidence="6 7">CGMCC 1.10685</strain>
    </source>
</reference>
<feature type="domain" description="Ketoreductase" evidence="4">
    <location>
        <begin position="5"/>
        <end position="188"/>
    </location>
</feature>
<evidence type="ECO:0000256" key="1">
    <source>
        <dbReference type="ARBA" id="ARBA00006484"/>
    </source>
</evidence>
<evidence type="ECO:0000256" key="3">
    <source>
        <dbReference type="SAM" id="MobiDB-lite"/>
    </source>
</evidence>
<dbReference type="GO" id="GO:0016491">
    <property type="term" value="F:oxidoreductase activity"/>
    <property type="evidence" value="ECO:0007669"/>
    <property type="project" value="UniProtKB-KW"/>
</dbReference>
<dbReference type="SMART" id="SM00822">
    <property type="entry name" value="PKS_KR"/>
    <property type="match status" value="1"/>
</dbReference>
<dbReference type="OrthoDB" id="8754251at2"/>
<evidence type="ECO:0000259" key="4">
    <source>
        <dbReference type="SMART" id="SM00822"/>
    </source>
</evidence>
<reference evidence="6" key="2">
    <citation type="submission" date="2019-07" db="EMBL/GenBank/DDBJ databases">
        <authorList>
            <person name="Whitman W."/>
            <person name="Huntemann M."/>
            <person name="Clum A."/>
            <person name="Pillay M."/>
            <person name="Palaniappan K."/>
            <person name="Varghese N."/>
            <person name="Mikhailova N."/>
            <person name="Stamatis D."/>
            <person name="Reddy T."/>
            <person name="Daum C."/>
            <person name="Shapiro N."/>
            <person name="Ivanova N."/>
            <person name="Kyrpides N."/>
            <person name="Woyke T."/>
        </authorList>
    </citation>
    <scope>NUCLEOTIDE SEQUENCE</scope>
    <source>
        <strain evidence="6">CGMCC 1.10685</strain>
    </source>
</reference>
<dbReference type="EMBL" id="CP046904">
    <property type="protein sequence ID" value="QGZ42550.1"/>
    <property type="molecule type" value="Genomic_DNA"/>
</dbReference>
<dbReference type="AlphaFoldDB" id="A0A562PGY8"/>
<dbReference type="InterPro" id="IPR036291">
    <property type="entry name" value="NAD(P)-bd_dom_sf"/>
</dbReference>
<evidence type="ECO:0000313" key="7">
    <source>
        <dbReference type="Proteomes" id="UP000315112"/>
    </source>
</evidence>
<dbReference type="PANTHER" id="PTHR44196:SF1">
    <property type="entry name" value="DEHYDROGENASE_REDUCTASE SDR FAMILY MEMBER 7B"/>
    <property type="match status" value="1"/>
</dbReference>
<name>A0A562PGY8_9BURK</name>
<dbReference type="Gene3D" id="3.40.50.720">
    <property type="entry name" value="NAD(P)-binding Rossmann-like Domain"/>
    <property type="match status" value="1"/>
</dbReference>